<keyword evidence="1" id="KW-0732">Signal</keyword>
<dbReference type="SUPFAM" id="SSF53807">
    <property type="entry name" value="Helical backbone' metal receptor"/>
    <property type="match status" value="1"/>
</dbReference>
<dbReference type="Gene3D" id="3.40.50.1980">
    <property type="entry name" value="Nitrogenase molybdenum iron protein domain"/>
    <property type="match status" value="2"/>
</dbReference>
<gene>
    <name evidence="3" type="ORF">FHG85_02950</name>
</gene>
<dbReference type="InterPro" id="IPR002491">
    <property type="entry name" value="ABC_transptr_periplasmic_BD"/>
</dbReference>
<accession>A0A7D4BD07</accession>
<dbReference type="NCBIfam" id="NF038402">
    <property type="entry name" value="TroA_like"/>
    <property type="match status" value="1"/>
</dbReference>
<dbReference type="EMBL" id="CP041345">
    <property type="protein sequence ID" value="QKG79263.1"/>
    <property type="molecule type" value="Genomic_DNA"/>
</dbReference>
<feature type="domain" description="Fe/B12 periplasmic-binding" evidence="2">
    <location>
        <begin position="25"/>
        <end position="265"/>
    </location>
</feature>
<keyword evidence="4" id="KW-1185">Reference proteome</keyword>
<organism evidence="3 4">
    <name type="scientific">Tenuifilum thalassicum</name>
    <dbReference type="NCBI Taxonomy" id="2590900"/>
    <lineage>
        <taxon>Bacteria</taxon>
        <taxon>Pseudomonadati</taxon>
        <taxon>Bacteroidota</taxon>
        <taxon>Bacteroidia</taxon>
        <taxon>Bacteroidales</taxon>
        <taxon>Tenuifilaceae</taxon>
        <taxon>Tenuifilum</taxon>
    </lineage>
</organism>
<dbReference type="PROSITE" id="PS50983">
    <property type="entry name" value="FE_B12_PBP"/>
    <property type="match status" value="1"/>
</dbReference>
<evidence type="ECO:0000313" key="4">
    <source>
        <dbReference type="Proteomes" id="UP000500961"/>
    </source>
</evidence>
<evidence type="ECO:0000259" key="2">
    <source>
        <dbReference type="PROSITE" id="PS50983"/>
    </source>
</evidence>
<name>A0A7D4BD07_9BACT</name>
<dbReference type="RefSeq" id="WP_173072855.1">
    <property type="nucleotide sequence ID" value="NZ_CP041345.1"/>
</dbReference>
<evidence type="ECO:0000313" key="3">
    <source>
        <dbReference type="EMBL" id="QKG79263.1"/>
    </source>
</evidence>
<dbReference type="PANTHER" id="PTHR30535:SF35">
    <property type="entry name" value="PERIPLASMIC BINDING PROTEIN"/>
    <property type="match status" value="1"/>
</dbReference>
<dbReference type="AlphaFoldDB" id="A0A7D4BD07"/>
<evidence type="ECO:0000256" key="1">
    <source>
        <dbReference type="ARBA" id="ARBA00022729"/>
    </source>
</evidence>
<dbReference type="Pfam" id="PF01497">
    <property type="entry name" value="Peripla_BP_2"/>
    <property type="match status" value="1"/>
</dbReference>
<dbReference type="InterPro" id="IPR054828">
    <property type="entry name" value="Vit_B12_bind_prot"/>
</dbReference>
<protein>
    <submittedName>
        <fullName evidence="3">ABC transporter substrate-binding protein</fullName>
    </submittedName>
</protein>
<reference evidence="3 4" key="1">
    <citation type="submission" date="2019-07" db="EMBL/GenBank/DDBJ databases">
        <title>Thalassofilum flectens gen. nov., sp. nov., a novel moderate thermophilic anaerobe from a shallow sea hot spring in Kunashir Island (Russia), representing a new family in the order Bacteroidales, and proposal of Thalassofilacea fam. nov.</title>
        <authorList>
            <person name="Kochetkova T.V."/>
            <person name="Podosokorskaya O.A."/>
            <person name="Novikov A."/>
            <person name="Elcheninov A.G."/>
            <person name="Toshchakov S.V."/>
            <person name="Kublanov I.V."/>
        </authorList>
    </citation>
    <scope>NUCLEOTIDE SEQUENCE [LARGE SCALE GENOMIC DNA]</scope>
    <source>
        <strain evidence="3 4">38-H</strain>
    </source>
</reference>
<dbReference type="PANTHER" id="PTHR30535">
    <property type="entry name" value="VITAMIN B12-BINDING PROTEIN"/>
    <property type="match status" value="1"/>
</dbReference>
<dbReference type="InterPro" id="IPR050902">
    <property type="entry name" value="ABC_Transporter_SBP"/>
</dbReference>
<proteinExistence type="predicted"/>
<dbReference type="KEGG" id="ttz:FHG85_02950"/>
<dbReference type="Proteomes" id="UP000500961">
    <property type="component" value="Chromosome"/>
</dbReference>
<sequence length="265" mass="29856">MSVKEQKRVIDDLGREIIFSFPPQRIVSLVPSITELLFDLGLDDKIVGVTSYCIHPKQAKSKVIVGGTKNVDASLIRRLKPDLILAEKSENQKENVLDVAAECSVYTFDISGFDDAIKMIQTVGLLTSTTEQANEISKKVTSQFRNLGTARTSKTVFYPVWKNPYITINASTFISSMLKFCGLKNIFDGYDKSYPVVDLSEVINHNPDIILLPSEPYEFSQDDMAELKSLFPNSKLFLVDGEMFAWYGSRMLKAADYFSELIKMF</sequence>